<dbReference type="EMBL" id="JARGYC010000028">
    <property type="protein sequence ID" value="MDF0601444.1"/>
    <property type="molecule type" value="Genomic_DNA"/>
</dbReference>
<protein>
    <submittedName>
        <fullName evidence="1">Uncharacterized protein</fullName>
    </submittedName>
</protein>
<evidence type="ECO:0000313" key="1">
    <source>
        <dbReference type="EMBL" id="MDF0601444.1"/>
    </source>
</evidence>
<dbReference type="AlphaFoldDB" id="A0AAE3NS32"/>
<evidence type="ECO:0000313" key="2">
    <source>
        <dbReference type="Proteomes" id="UP001220964"/>
    </source>
</evidence>
<proteinExistence type="predicted"/>
<organism evidence="1 2">
    <name type="scientific">Psychromarinibacter sediminicola</name>
    <dbReference type="NCBI Taxonomy" id="3033385"/>
    <lineage>
        <taxon>Bacteria</taxon>
        <taxon>Pseudomonadati</taxon>
        <taxon>Pseudomonadota</taxon>
        <taxon>Alphaproteobacteria</taxon>
        <taxon>Rhodobacterales</taxon>
        <taxon>Paracoccaceae</taxon>
        <taxon>Psychromarinibacter</taxon>
    </lineage>
</organism>
<accession>A0AAE3NS32</accession>
<dbReference type="Proteomes" id="UP001220964">
    <property type="component" value="Unassembled WGS sequence"/>
</dbReference>
<gene>
    <name evidence="1" type="ORF">P1J78_11930</name>
</gene>
<name>A0AAE3NS32_9RHOB</name>
<comment type="caution">
    <text evidence="1">The sequence shown here is derived from an EMBL/GenBank/DDBJ whole genome shotgun (WGS) entry which is preliminary data.</text>
</comment>
<sequence>MTNRIAIGLALLILGFVAYDAAAMDWSMSVYLGRKGLEFVEWLAFWR</sequence>
<keyword evidence="2" id="KW-1185">Reference proteome</keyword>
<reference evidence="1" key="1">
    <citation type="submission" date="2023-03" db="EMBL/GenBank/DDBJ databases">
        <title>Multiphase analysis and comparison of six strains from genera Psychromarinibacter, Lutimaribacter, and Maritimibacter, including a novel species: Psychromarinibacter sediminicola sp. nov.</title>
        <authorList>
            <person name="Wang Y.-H."/>
            <person name="Ye M.-Q."/>
            <person name="Du Z.-J."/>
        </authorList>
    </citation>
    <scope>NUCLEOTIDE SEQUENCE</scope>
    <source>
        <strain evidence="1">C21-152</strain>
    </source>
</reference>
<dbReference type="RefSeq" id="WP_275567585.1">
    <property type="nucleotide sequence ID" value="NZ_JARGYC010000028.1"/>
</dbReference>